<dbReference type="GO" id="GO:0004180">
    <property type="term" value="F:carboxypeptidase activity"/>
    <property type="evidence" value="ECO:0007669"/>
    <property type="project" value="UniProtKB-KW"/>
</dbReference>
<dbReference type="PRINTS" id="PR00725">
    <property type="entry name" value="DADACBPTASE1"/>
</dbReference>
<evidence type="ECO:0000256" key="5">
    <source>
        <dbReference type="ARBA" id="ARBA00022984"/>
    </source>
</evidence>
<feature type="transmembrane region" description="Helical" evidence="9">
    <location>
        <begin position="71"/>
        <end position="95"/>
    </location>
</feature>
<evidence type="ECO:0000256" key="6">
    <source>
        <dbReference type="ARBA" id="ARBA00023316"/>
    </source>
</evidence>
<dbReference type="RefSeq" id="WP_257464168.1">
    <property type="nucleotide sequence ID" value="NZ_BAABXP010000006.1"/>
</dbReference>
<protein>
    <submittedName>
        <fullName evidence="11">D-alanyl-D-alanine carboxypeptidase</fullName>
    </submittedName>
</protein>
<evidence type="ECO:0000256" key="1">
    <source>
        <dbReference type="ARBA" id="ARBA00007164"/>
    </source>
</evidence>
<dbReference type="SUPFAM" id="SSF56601">
    <property type="entry name" value="beta-lactamase/transpeptidase-like"/>
    <property type="match status" value="1"/>
</dbReference>
<name>A0ABV2M056_9FIRM</name>
<comment type="caution">
    <text evidence="11">The sequence shown here is derived from an EMBL/GenBank/DDBJ whole genome shotgun (WGS) entry which is preliminary data.</text>
</comment>
<evidence type="ECO:0000256" key="4">
    <source>
        <dbReference type="ARBA" id="ARBA00022960"/>
    </source>
</evidence>
<dbReference type="Pfam" id="PF00768">
    <property type="entry name" value="Peptidase_S11"/>
    <property type="match status" value="1"/>
</dbReference>
<sequence length="399" mass="43688">MRNEQPVRRRKTDTERQRNTVPDKKVRRNSGNWSAPAKEQKQEPQRRAQASSSAARKRKAARIRQMRRKKIIRTFLLVLLIAALLAGAGAAVFMIKKTFFRGPVQKYSASGEFSDSRIAGSEGKADGFSAELCVVSGDTLRDTVALEEDQEGLLLDIKNKQVLYSKGAYDRVYPASITKIMTALLAFQYGNMEDVVTISEENITLEEGSQVIGFQVGDKVTMDELVHGLLVYSGNDAASAIATHIGGSTEKFVDMMNSYAAQLGCTGTHFTNPHGLQDENHYTTPYDIYLMLKEALRFPEFTQITQLGSYTISYKSSDGTEVNTPLTATDHYLTGEATAPKGITVLGGKTGTTSDAGNCLALLSQNAYGDPYVSIVMGASTKELLYQQMSSLLENANAK</sequence>
<evidence type="ECO:0000256" key="3">
    <source>
        <dbReference type="ARBA" id="ARBA00022801"/>
    </source>
</evidence>
<dbReference type="InterPro" id="IPR018044">
    <property type="entry name" value="Peptidase_S11"/>
</dbReference>
<keyword evidence="9" id="KW-0472">Membrane</keyword>
<comment type="similarity">
    <text evidence="1 7">Belongs to the peptidase S11 family.</text>
</comment>
<keyword evidence="12" id="KW-1185">Reference proteome</keyword>
<accession>A0ABV2M056</accession>
<gene>
    <name evidence="11" type="ORF">ABID24_001070</name>
</gene>
<dbReference type="InterPro" id="IPR001967">
    <property type="entry name" value="Peptidase_S11_N"/>
</dbReference>
<keyword evidence="9" id="KW-1133">Transmembrane helix</keyword>
<keyword evidence="11" id="KW-0121">Carboxypeptidase</keyword>
<dbReference type="PANTHER" id="PTHR21581">
    <property type="entry name" value="D-ALANYL-D-ALANINE CARBOXYPEPTIDASE"/>
    <property type="match status" value="1"/>
</dbReference>
<dbReference type="Gene3D" id="3.40.710.10">
    <property type="entry name" value="DD-peptidase/beta-lactamase superfamily"/>
    <property type="match status" value="1"/>
</dbReference>
<keyword evidence="4" id="KW-0133">Cell shape</keyword>
<dbReference type="InterPro" id="IPR012338">
    <property type="entry name" value="Beta-lactam/transpept-like"/>
</dbReference>
<evidence type="ECO:0000256" key="2">
    <source>
        <dbReference type="ARBA" id="ARBA00022729"/>
    </source>
</evidence>
<evidence type="ECO:0000256" key="8">
    <source>
        <dbReference type="SAM" id="MobiDB-lite"/>
    </source>
</evidence>
<evidence type="ECO:0000256" key="9">
    <source>
        <dbReference type="SAM" id="Phobius"/>
    </source>
</evidence>
<evidence type="ECO:0000256" key="7">
    <source>
        <dbReference type="RuleBase" id="RU004016"/>
    </source>
</evidence>
<evidence type="ECO:0000259" key="10">
    <source>
        <dbReference type="Pfam" id="PF00768"/>
    </source>
</evidence>
<evidence type="ECO:0000313" key="11">
    <source>
        <dbReference type="EMBL" id="MET3749836.1"/>
    </source>
</evidence>
<keyword evidence="3" id="KW-0378">Hydrolase</keyword>
<feature type="compositionally biased region" description="Basic and acidic residues" evidence="8">
    <location>
        <begin position="1"/>
        <end position="24"/>
    </location>
</feature>
<dbReference type="Proteomes" id="UP001549106">
    <property type="component" value="Unassembled WGS sequence"/>
</dbReference>
<keyword evidence="5" id="KW-0573">Peptidoglycan synthesis</keyword>
<dbReference type="PANTHER" id="PTHR21581:SF6">
    <property type="entry name" value="TRAFFICKING PROTEIN PARTICLE COMPLEX SUBUNIT 12"/>
    <property type="match status" value="1"/>
</dbReference>
<keyword evidence="6" id="KW-0961">Cell wall biogenesis/degradation</keyword>
<keyword evidence="11" id="KW-0645">Protease</keyword>
<evidence type="ECO:0000313" key="12">
    <source>
        <dbReference type="Proteomes" id="UP001549106"/>
    </source>
</evidence>
<reference evidence="11 12" key="1">
    <citation type="submission" date="2024-06" db="EMBL/GenBank/DDBJ databases">
        <title>Genomic Encyclopedia of Type Strains, Phase IV (KMG-IV): sequencing the most valuable type-strain genomes for metagenomic binning, comparative biology and taxonomic classification.</title>
        <authorList>
            <person name="Goeker M."/>
        </authorList>
    </citation>
    <scope>NUCLEOTIDE SEQUENCE [LARGE SCALE GENOMIC DNA]</scope>
    <source>
        <strain evidence="11 12">DSM 29492</strain>
    </source>
</reference>
<feature type="domain" description="Peptidase S11 D-alanyl-D-alanine carboxypeptidase A N-terminal" evidence="10">
    <location>
        <begin position="153"/>
        <end position="381"/>
    </location>
</feature>
<keyword evidence="2" id="KW-0732">Signal</keyword>
<keyword evidence="9" id="KW-0812">Transmembrane</keyword>
<organism evidence="11 12">
    <name type="scientific">Blautia caecimuris</name>
    <dbReference type="NCBI Taxonomy" id="1796615"/>
    <lineage>
        <taxon>Bacteria</taxon>
        <taxon>Bacillati</taxon>
        <taxon>Bacillota</taxon>
        <taxon>Clostridia</taxon>
        <taxon>Lachnospirales</taxon>
        <taxon>Lachnospiraceae</taxon>
        <taxon>Blautia</taxon>
    </lineage>
</organism>
<proteinExistence type="inferred from homology"/>
<feature type="region of interest" description="Disordered" evidence="8">
    <location>
        <begin position="1"/>
        <end position="62"/>
    </location>
</feature>
<dbReference type="EMBL" id="JBEPMJ010000005">
    <property type="protein sequence ID" value="MET3749836.1"/>
    <property type="molecule type" value="Genomic_DNA"/>
</dbReference>